<gene>
    <name evidence="2" type="ORF">KVA01_09500</name>
</gene>
<dbReference type="InterPro" id="IPR023214">
    <property type="entry name" value="HAD_sf"/>
</dbReference>
<sequence length="307" mass="32370">MTLMTETPTGTDDRQTDDRAQNAAAAMAPLALQTPRTSGWTLEPGARYLVALDVDGTLVDHDGRMSRGVKDALRAVVAAGHHVVISTGRSMGATLPVIRQGHIDSGFAVCSNGGVTLRLDPELPEHYDVTDRVSFDPAHALDALSSTLPAAKFALEGADGRFYSTERFQDASFGIEAVGVDLHELAEIPAVRLVVYSATDAPEDFADAIDQAGLHGVAYSVGWSSWLDVAANGVSKASALEQIRRHLGVDPAHTIAMGDGRNDVEMLQWAARGVAMGQAPDEVADVADEVTAGVYEDGAAAILRTLL</sequence>
<dbReference type="GO" id="GO:0005829">
    <property type="term" value="C:cytosol"/>
    <property type="evidence" value="ECO:0007669"/>
    <property type="project" value="TreeGrafter"/>
</dbReference>
<dbReference type="InterPro" id="IPR036412">
    <property type="entry name" value="HAD-like_sf"/>
</dbReference>
<dbReference type="Pfam" id="PF08282">
    <property type="entry name" value="Hydrolase_3"/>
    <property type="match status" value="1"/>
</dbReference>
<dbReference type="AlphaFoldDB" id="A0A4Y4D0T9"/>
<dbReference type="PANTHER" id="PTHR10000:SF8">
    <property type="entry name" value="HAD SUPERFAMILY HYDROLASE-LIKE, TYPE 3"/>
    <property type="match status" value="1"/>
</dbReference>
<dbReference type="PANTHER" id="PTHR10000">
    <property type="entry name" value="PHOSPHOSERINE PHOSPHATASE"/>
    <property type="match status" value="1"/>
</dbReference>
<keyword evidence="3" id="KW-1185">Reference proteome</keyword>
<dbReference type="GO" id="GO:0016791">
    <property type="term" value="F:phosphatase activity"/>
    <property type="evidence" value="ECO:0007669"/>
    <property type="project" value="TreeGrafter"/>
</dbReference>
<proteinExistence type="predicted"/>
<evidence type="ECO:0000256" key="1">
    <source>
        <dbReference type="SAM" id="MobiDB-lite"/>
    </source>
</evidence>
<dbReference type="GO" id="GO:0000287">
    <property type="term" value="F:magnesium ion binding"/>
    <property type="evidence" value="ECO:0007669"/>
    <property type="project" value="TreeGrafter"/>
</dbReference>
<dbReference type="PROSITE" id="PS01229">
    <property type="entry name" value="COF_2"/>
    <property type="match status" value="1"/>
</dbReference>
<evidence type="ECO:0000313" key="3">
    <source>
        <dbReference type="Proteomes" id="UP000315730"/>
    </source>
</evidence>
<organism evidence="2 3">
    <name type="scientific">Kocuria varians</name>
    <name type="common">Micrococcus varians</name>
    <dbReference type="NCBI Taxonomy" id="1272"/>
    <lineage>
        <taxon>Bacteria</taxon>
        <taxon>Bacillati</taxon>
        <taxon>Actinomycetota</taxon>
        <taxon>Actinomycetes</taxon>
        <taxon>Micrococcales</taxon>
        <taxon>Micrococcaceae</taxon>
        <taxon>Kocuria</taxon>
    </lineage>
</organism>
<feature type="compositionally biased region" description="Basic and acidic residues" evidence="1">
    <location>
        <begin position="11"/>
        <end position="20"/>
    </location>
</feature>
<name>A0A4Y4D0T9_KOCVA</name>
<dbReference type="Proteomes" id="UP000315730">
    <property type="component" value="Unassembled WGS sequence"/>
</dbReference>
<dbReference type="Gene3D" id="3.30.1240.10">
    <property type="match status" value="1"/>
</dbReference>
<comment type="caution">
    <text evidence="2">The sequence shown here is derived from an EMBL/GenBank/DDBJ whole genome shotgun (WGS) entry which is preliminary data.</text>
</comment>
<dbReference type="STRING" id="1272.GCA_900014985_02502"/>
<evidence type="ECO:0000313" key="2">
    <source>
        <dbReference type="EMBL" id="GEC98795.1"/>
    </source>
</evidence>
<feature type="region of interest" description="Disordered" evidence="1">
    <location>
        <begin position="1"/>
        <end position="21"/>
    </location>
</feature>
<accession>A0A4Y4D0T9</accession>
<protein>
    <submittedName>
        <fullName evidence="2">Haloacid dehalogenase</fullName>
    </submittedName>
</protein>
<dbReference type="SUPFAM" id="SSF56784">
    <property type="entry name" value="HAD-like"/>
    <property type="match status" value="1"/>
</dbReference>
<dbReference type="Gene3D" id="3.40.50.1000">
    <property type="entry name" value="HAD superfamily/HAD-like"/>
    <property type="match status" value="1"/>
</dbReference>
<dbReference type="EMBL" id="BJNW01000006">
    <property type="protein sequence ID" value="GEC98795.1"/>
    <property type="molecule type" value="Genomic_DNA"/>
</dbReference>
<reference evidence="2 3" key="1">
    <citation type="submission" date="2019-06" db="EMBL/GenBank/DDBJ databases">
        <title>Whole genome shotgun sequence of Kocuria varians NBRC 15358.</title>
        <authorList>
            <person name="Hosoyama A."/>
            <person name="Uohara A."/>
            <person name="Ohji S."/>
            <person name="Ichikawa N."/>
        </authorList>
    </citation>
    <scope>NUCLEOTIDE SEQUENCE [LARGE SCALE GENOMIC DNA]</scope>
    <source>
        <strain evidence="2 3">NBRC 15358</strain>
    </source>
</reference>